<evidence type="ECO:0000256" key="2">
    <source>
        <dbReference type="ARBA" id="ARBA00022525"/>
    </source>
</evidence>
<gene>
    <name evidence="8" type="primary">LOC111125015</name>
</gene>
<dbReference type="InterPro" id="IPR050822">
    <property type="entry name" value="Cerebellin_Synaptic_Org"/>
</dbReference>
<evidence type="ECO:0000256" key="3">
    <source>
        <dbReference type="ARBA" id="ARBA00022729"/>
    </source>
</evidence>
<feature type="chain" id="PRO_5034204323" evidence="5">
    <location>
        <begin position="18"/>
        <end position="417"/>
    </location>
</feature>
<evidence type="ECO:0000259" key="6">
    <source>
        <dbReference type="PROSITE" id="PS50871"/>
    </source>
</evidence>
<dbReference type="Proteomes" id="UP000694844">
    <property type="component" value="Chromosome 1"/>
</dbReference>
<dbReference type="Gene3D" id="1.20.5.170">
    <property type="match status" value="1"/>
</dbReference>
<keyword evidence="3 5" id="KW-0732">Signal</keyword>
<dbReference type="InterPro" id="IPR001073">
    <property type="entry name" value="C1q_dom"/>
</dbReference>
<feature type="signal peptide" evidence="5">
    <location>
        <begin position="1"/>
        <end position="17"/>
    </location>
</feature>
<comment type="subcellular location">
    <subcellularLocation>
        <location evidence="1">Secreted</location>
    </subcellularLocation>
</comment>
<dbReference type="InterPro" id="IPR008983">
    <property type="entry name" value="Tumour_necrosis_fac-like_dom"/>
</dbReference>
<sequence length="417" mass="46772">MWTRIALGFLFLTQTNSLSLLTDGDPQNITSVDKSGDSKTDVFRQLLNQETLIRMTMDKKVQGILKDIIEMKGDLATNAQQLREAEKKIITLKNEVRSLKTENQALQAETQKFKQVISQFENKFRDVDENFTDVARDQEKHEINLNEKFERFQKNTSKILDDIKIEVRYLSVTLLDLNKHTMELNSSIPSLVDDKFTRYSANLNTSMVEMSHMLLSTKDFQENVVYNLSSLEKDQSSIKRLLSDNLNSTINSIKSEVEQSQNAQLKLSSAVSSLEVFRMNMSLLNGCAQETREGFTVGVTSSSSTWAGDILVFPHVITNNGNGYDPSTGKFTASKKGTYVFSVNVISYGSNAVYLDIVHSGVSKVRTLSHSSASYQTGTNMAVLVLEKGDSVWVKRYSGKGYHAHSVPITTFSGFLL</sequence>
<accession>A0A8B8D932</accession>
<dbReference type="PROSITE" id="PS50871">
    <property type="entry name" value="C1Q"/>
    <property type="match status" value="1"/>
</dbReference>
<dbReference type="GeneID" id="111125015"/>
<protein>
    <submittedName>
        <fullName evidence="8">Intraflagellar transport protein 74 homolog</fullName>
    </submittedName>
</protein>
<dbReference type="GO" id="GO:0005576">
    <property type="term" value="C:extracellular region"/>
    <property type="evidence" value="ECO:0007669"/>
    <property type="project" value="UniProtKB-SubCell"/>
</dbReference>
<dbReference type="Pfam" id="PF00386">
    <property type="entry name" value="C1q"/>
    <property type="match status" value="1"/>
</dbReference>
<name>A0A8B8D932_CRAVI</name>
<dbReference type="PANTHER" id="PTHR22923">
    <property type="entry name" value="CEREBELLIN-RELATED"/>
    <property type="match status" value="1"/>
</dbReference>
<keyword evidence="7" id="KW-1185">Reference proteome</keyword>
<dbReference type="PANTHER" id="PTHR22923:SF102">
    <property type="entry name" value="CEREBELLIN 13-RELATED"/>
    <property type="match status" value="1"/>
</dbReference>
<dbReference type="OrthoDB" id="6138344at2759"/>
<dbReference type="Gene3D" id="2.60.120.40">
    <property type="match status" value="1"/>
</dbReference>
<dbReference type="PRINTS" id="PR00007">
    <property type="entry name" value="COMPLEMNTC1Q"/>
</dbReference>
<organism evidence="7 8">
    <name type="scientific">Crassostrea virginica</name>
    <name type="common">Eastern oyster</name>
    <dbReference type="NCBI Taxonomy" id="6565"/>
    <lineage>
        <taxon>Eukaryota</taxon>
        <taxon>Metazoa</taxon>
        <taxon>Spiralia</taxon>
        <taxon>Lophotrochozoa</taxon>
        <taxon>Mollusca</taxon>
        <taxon>Bivalvia</taxon>
        <taxon>Autobranchia</taxon>
        <taxon>Pteriomorphia</taxon>
        <taxon>Ostreida</taxon>
        <taxon>Ostreoidea</taxon>
        <taxon>Ostreidae</taxon>
        <taxon>Crassostrea</taxon>
    </lineage>
</organism>
<proteinExistence type="predicted"/>
<evidence type="ECO:0000313" key="8">
    <source>
        <dbReference type="RefSeq" id="XP_022324130.1"/>
    </source>
</evidence>
<dbReference type="KEGG" id="cvn:111125015"/>
<reference evidence="8" key="2">
    <citation type="submission" date="2025-08" db="UniProtKB">
        <authorList>
            <consortium name="RefSeq"/>
        </authorList>
    </citation>
    <scope>IDENTIFICATION</scope>
    <source>
        <tissue evidence="8">Whole sample</tissue>
    </source>
</reference>
<feature type="domain" description="C1q" evidence="6">
    <location>
        <begin position="288"/>
        <end position="417"/>
    </location>
</feature>
<evidence type="ECO:0000313" key="7">
    <source>
        <dbReference type="Proteomes" id="UP000694844"/>
    </source>
</evidence>
<reference evidence="7" key="1">
    <citation type="submission" date="2024-06" db="UniProtKB">
        <authorList>
            <consortium name="RefSeq"/>
        </authorList>
    </citation>
    <scope>NUCLEOTIDE SEQUENCE [LARGE SCALE GENOMIC DNA]</scope>
</reference>
<dbReference type="SMART" id="SM00110">
    <property type="entry name" value="C1Q"/>
    <property type="match status" value="1"/>
</dbReference>
<keyword evidence="4" id="KW-0175">Coiled coil</keyword>
<feature type="coiled-coil region" evidence="4">
    <location>
        <begin position="75"/>
        <end position="123"/>
    </location>
</feature>
<dbReference type="SUPFAM" id="SSF49842">
    <property type="entry name" value="TNF-like"/>
    <property type="match status" value="1"/>
</dbReference>
<keyword evidence="2" id="KW-0964">Secreted</keyword>
<evidence type="ECO:0000256" key="4">
    <source>
        <dbReference type="SAM" id="Coils"/>
    </source>
</evidence>
<evidence type="ECO:0000256" key="5">
    <source>
        <dbReference type="SAM" id="SignalP"/>
    </source>
</evidence>
<dbReference type="AlphaFoldDB" id="A0A8B8D932"/>
<evidence type="ECO:0000256" key="1">
    <source>
        <dbReference type="ARBA" id="ARBA00004613"/>
    </source>
</evidence>
<dbReference type="RefSeq" id="XP_022324130.1">
    <property type="nucleotide sequence ID" value="XM_022468422.1"/>
</dbReference>